<organism evidence="1">
    <name type="scientific">marine metagenome</name>
    <dbReference type="NCBI Taxonomy" id="408172"/>
    <lineage>
        <taxon>unclassified sequences</taxon>
        <taxon>metagenomes</taxon>
        <taxon>ecological metagenomes</taxon>
    </lineage>
</organism>
<reference evidence="1" key="1">
    <citation type="submission" date="2018-05" db="EMBL/GenBank/DDBJ databases">
        <authorList>
            <person name="Lanie J.A."/>
            <person name="Ng W.-L."/>
            <person name="Kazmierczak K.M."/>
            <person name="Andrzejewski T.M."/>
            <person name="Davidsen T.M."/>
            <person name="Wayne K.J."/>
            <person name="Tettelin H."/>
            <person name="Glass J.I."/>
            <person name="Rusch D."/>
            <person name="Podicherti R."/>
            <person name="Tsui H.-C.T."/>
            <person name="Winkler M.E."/>
        </authorList>
    </citation>
    <scope>NUCLEOTIDE SEQUENCE</scope>
</reference>
<feature type="non-terminal residue" evidence="1">
    <location>
        <position position="43"/>
    </location>
</feature>
<dbReference type="EMBL" id="UINC01058714">
    <property type="protein sequence ID" value="SVB81295.1"/>
    <property type="molecule type" value="Genomic_DNA"/>
</dbReference>
<dbReference type="AlphaFoldDB" id="A0A382H2E0"/>
<protein>
    <submittedName>
        <fullName evidence="1">Uncharacterized protein</fullName>
    </submittedName>
</protein>
<proteinExistence type="predicted"/>
<gene>
    <name evidence="1" type="ORF">METZ01_LOCUS234149</name>
</gene>
<evidence type="ECO:0000313" key="1">
    <source>
        <dbReference type="EMBL" id="SVB81295.1"/>
    </source>
</evidence>
<name>A0A382H2E0_9ZZZZ</name>
<sequence length="43" mass="4561">MRIEPFVQAPGVDPGTPVESAFVIGGRRIGPNGLQQILLHHGV</sequence>
<accession>A0A382H2E0</accession>